<organism evidence="3 4">
    <name type="scientific">Triparma laevis f. longispina</name>
    <dbReference type="NCBI Taxonomy" id="1714387"/>
    <lineage>
        <taxon>Eukaryota</taxon>
        <taxon>Sar</taxon>
        <taxon>Stramenopiles</taxon>
        <taxon>Ochrophyta</taxon>
        <taxon>Bolidophyceae</taxon>
        <taxon>Parmales</taxon>
        <taxon>Triparmaceae</taxon>
        <taxon>Triparma</taxon>
    </lineage>
</organism>
<sequence>MLKLFQPPTGLTVLVLSLLSSVSARPEWSPNNFNATNFACKKPADCPSGFSCYNAETLMEVVTEEGYCDCYVTVGADGDDCQGRGLFNAIWFGGTSLIVAISLTIGLLHLTTIFIKLNMAKAFSLKKASNVAFMYLFAAAFGICIYQWSCFMCAANAGNFELFADKLRPMGVAFGLVFMILCGFQITVVWMKLALKSQAKGGALEKKINRILLVVRFTQALVVTVVALSIITGIITIMRLFSVLMTLVLGIFFHFGGNMLGDLLMPKPDATIEPSVWEKRAEPAKKVLSTARKLRFMMFVFGILIVSSSIAGLVSAEPSKALAGGIIFQLNFFNALGIFMTVTDYLKFGVRKVLSTGKVANFGSAMTTKTTTVD</sequence>
<protein>
    <recommendedName>
        <fullName evidence="5">EGF-like domain-containing protein</fullName>
    </recommendedName>
</protein>
<feature type="transmembrane region" description="Helical" evidence="1">
    <location>
        <begin position="131"/>
        <end position="149"/>
    </location>
</feature>
<feature type="transmembrane region" description="Helical" evidence="1">
    <location>
        <begin position="169"/>
        <end position="190"/>
    </location>
</feature>
<feature type="transmembrane region" description="Helical" evidence="1">
    <location>
        <begin position="211"/>
        <end position="231"/>
    </location>
</feature>
<feature type="transmembrane region" description="Helical" evidence="1">
    <location>
        <begin position="89"/>
        <end position="110"/>
    </location>
</feature>
<dbReference type="EMBL" id="BRXW01000339">
    <property type="protein sequence ID" value="GMI18624.1"/>
    <property type="molecule type" value="Genomic_DNA"/>
</dbReference>
<comment type="caution">
    <text evidence="3">The sequence shown here is derived from an EMBL/GenBank/DDBJ whole genome shotgun (WGS) entry which is preliminary data.</text>
</comment>
<keyword evidence="1" id="KW-0812">Transmembrane</keyword>
<dbReference type="Proteomes" id="UP001165122">
    <property type="component" value="Unassembled WGS sequence"/>
</dbReference>
<evidence type="ECO:0008006" key="5">
    <source>
        <dbReference type="Google" id="ProtNLM"/>
    </source>
</evidence>
<evidence type="ECO:0000256" key="2">
    <source>
        <dbReference type="SAM" id="SignalP"/>
    </source>
</evidence>
<dbReference type="OrthoDB" id="10344046at2759"/>
<feature type="signal peptide" evidence="2">
    <location>
        <begin position="1"/>
        <end position="24"/>
    </location>
</feature>
<gene>
    <name evidence="3" type="ORF">TrLO_g13452</name>
</gene>
<keyword evidence="4" id="KW-1185">Reference proteome</keyword>
<keyword evidence="1" id="KW-0472">Membrane</keyword>
<keyword evidence="1" id="KW-1133">Transmembrane helix</keyword>
<evidence type="ECO:0000313" key="3">
    <source>
        <dbReference type="EMBL" id="GMI18624.1"/>
    </source>
</evidence>
<evidence type="ECO:0000313" key="4">
    <source>
        <dbReference type="Proteomes" id="UP001165122"/>
    </source>
</evidence>
<feature type="transmembrane region" description="Helical" evidence="1">
    <location>
        <begin position="322"/>
        <end position="342"/>
    </location>
</feature>
<reference evidence="4" key="1">
    <citation type="journal article" date="2023" name="Commun. Biol.">
        <title>Genome analysis of Parmales, the sister group of diatoms, reveals the evolutionary specialization of diatoms from phago-mixotrophs to photoautotrophs.</title>
        <authorList>
            <person name="Ban H."/>
            <person name="Sato S."/>
            <person name="Yoshikawa S."/>
            <person name="Yamada K."/>
            <person name="Nakamura Y."/>
            <person name="Ichinomiya M."/>
            <person name="Sato N."/>
            <person name="Blanc-Mathieu R."/>
            <person name="Endo H."/>
            <person name="Kuwata A."/>
            <person name="Ogata H."/>
        </authorList>
    </citation>
    <scope>NUCLEOTIDE SEQUENCE [LARGE SCALE GENOMIC DNA]</scope>
    <source>
        <strain evidence="4">NIES 3700</strain>
    </source>
</reference>
<feature type="transmembrane region" description="Helical" evidence="1">
    <location>
        <begin position="296"/>
        <end position="316"/>
    </location>
</feature>
<keyword evidence="2" id="KW-0732">Signal</keyword>
<dbReference type="AlphaFoldDB" id="A0A9W7FT60"/>
<feature type="chain" id="PRO_5040795787" description="EGF-like domain-containing protein" evidence="2">
    <location>
        <begin position="25"/>
        <end position="374"/>
    </location>
</feature>
<evidence type="ECO:0000256" key="1">
    <source>
        <dbReference type="SAM" id="Phobius"/>
    </source>
</evidence>
<proteinExistence type="predicted"/>
<name>A0A9W7FT60_9STRA</name>
<accession>A0A9W7FT60</accession>
<feature type="transmembrane region" description="Helical" evidence="1">
    <location>
        <begin position="237"/>
        <end position="257"/>
    </location>
</feature>